<dbReference type="PANTHER" id="PTHR11620">
    <property type="entry name" value="60S RIBOSOMAL PROTEIN L23A"/>
    <property type="match status" value="1"/>
</dbReference>
<dbReference type="InterPro" id="IPR012677">
    <property type="entry name" value="Nucleotide-bd_a/b_plait_sf"/>
</dbReference>
<dbReference type="Gene3D" id="3.30.70.330">
    <property type="match status" value="1"/>
</dbReference>
<sequence>MNDLSQILIRPIVTEKMTLLQDQGNKYAFEVPLSANKIEIKKAVEKKFKVKVLKVAIINKKGKEKQMTVKSGGRTIRTSGYTKLKKRTLVTLMEGYNIDLFSI</sequence>
<dbReference type="NCBIfam" id="NF004363">
    <property type="entry name" value="PRK05738.2-4"/>
    <property type="match status" value="1"/>
</dbReference>
<proteinExistence type="inferred from homology"/>
<dbReference type="GO" id="GO:0003735">
    <property type="term" value="F:structural constituent of ribosome"/>
    <property type="evidence" value="ECO:0007669"/>
    <property type="project" value="InterPro"/>
</dbReference>
<dbReference type="GO" id="GO:0006412">
    <property type="term" value="P:translation"/>
    <property type="evidence" value="ECO:0007669"/>
    <property type="project" value="InterPro"/>
</dbReference>
<evidence type="ECO:0008006" key="5">
    <source>
        <dbReference type="Google" id="ProtNLM"/>
    </source>
</evidence>
<accession>A0A381PY05</accession>
<dbReference type="GO" id="GO:0005840">
    <property type="term" value="C:ribosome"/>
    <property type="evidence" value="ECO:0007669"/>
    <property type="project" value="UniProtKB-KW"/>
</dbReference>
<evidence type="ECO:0000256" key="3">
    <source>
        <dbReference type="ARBA" id="ARBA00023274"/>
    </source>
</evidence>
<dbReference type="InterPro" id="IPR013025">
    <property type="entry name" value="Ribosomal_uL23-like"/>
</dbReference>
<reference evidence="4" key="1">
    <citation type="submission" date="2018-05" db="EMBL/GenBank/DDBJ databases">
        <authorList>
            <person name="Lanie J.A."/>
            <person name="Ng W.-L."/>
            <person name="Kazmierczak K.M."/>
            <person name="Andrzejewski T.M."/>
            <person name="Davidsen T.M."/>
            <person name="Wayne K.J."/>
            <person name="Tettelin H."/>
            <person name="Glass J.I."/>
            <person name="Rusch D."/>
            <person name="Podicherti R."/>
            <person name="Tsui H.-C.T."/>
            <person name="Winkler M.E."/>
        </authorList>
    </citation>
    <scope>NUCLEOTIDE SEQUENCE</scope>
</reference>
<name>A0A381PY05_9ZZZZ</name>
<dbReference type="GO" id="GO:1990904">
    <property type="term" value="C:ribonucleoprotein complex"/>
    <property type="evidence" value="ECO:0007669"/>
    <property type="project" value="UniProtKB-KW"/>
</dbReference>
<evidence type="ECO:0000256" key="1">
    <source>
        <dbReference type="ARBA" id="ARBA00006700"/>
    </source>
</evidence>
<dbReference type="Pfam" id="PF00276">
    <property type="entry name" value="Ribosomal_L23"/>
    <property type="match status" value="1"/>
</dbReference>
<dbReference type="HAMAP" id="MF_01369_B">
    <property type="entry name" value="Ribosomal_uL23_B"/>
    <property type="match status" value="1"/>
</dbReference>
<dbReference type="InterPro" id="IPR012678">
    <property type="entry name" value="Ribosomal_uL23/eL15/eS24_sf"/>
</dbReference>
<dbReference type="EMBL" id="UINC01001138">
    <property type="protein sequence ID" value="SUZ71945.1"/>
    <property type="molecule type" value="Genomic_DNA"/>
</dbReference>
<comment type="similarity">
    <text evidence="1">Belongs to the universal ribosomal protein uL23 family.</text>
</comment>
<dbReference type="AlphaFoldDB" id="A0A381PY05"/>
<dbReference type="SUPFAM" id="SSF54189">
    <property type="entry name" value="Ribosomal proteins S24e, L23 and L15e"/>
    <property type="match status" value="1"/>
</dbReference>
<keyword evidence="3" id="KW-0687">Ribonucleoprotein</keyword>
<keyword evidence="2" id="KW-0689">Ribosomal protein</keyword>
<gene>
    <name evidence="4" type="ORF">METZ01_LOCUS24799</name>
</gene>
<protein>
    <recommendedName>
        <fullName evidence="5">50S ribosomal protein L23</fullName>
    </recommendedName>
</protein>
<evidence type="ECO:0000313" key="4">
    <source>
        <dbReference type="EMBL" id="SUZ71945.1"/>
    </source>
</evidence>
<organism evidence="4">
    <name type="scientific">marine metagenome</name>
    <dbReference type="NCBI Taxonomy" id="408172"/>
    <lineage>
        <taxon>unclassified sequences</taxon>
        <taxon>metagenomes</taxon>
        <taxon>ecological metagenomes</taxon>
    </lineage>
</organism>
<evidence type="ECO:0000256" key="2">
    <source>
        <dbReference type="ARBA" id="ARBA00022980"/>
    </source>
</evidence>